<organism evidence="2 3">
    <name type="scientific">Orbilia oligospora</name>
    <name type="common">Nematode-trapping fungus</name>
    <name type="synonym">Arthrobotrys oligospora</name>
    <dbReference type="NCBI Taxonomy" id="2813651"/>
    <lineage>
        <taxon>Eukaryota</taxon>
        <taxon>Fungi</taxon>
        <taxon>Dikarya</taxon>
        <taxon>Ascomycota</taxon>
        <taxon>Pezizomycotina</taxon>
        <taxon>Orbiliomycetes</taxon>
        <taxon>Orbiliales</taxon>
        <taxon>Orbiliaceae</taxon>
        <taxon>Orbilia</taxon>
    </lineage>
</organism>
<name>A0A7C8UWX0_ORBOL</name>
<feature type="domain" description="DUF7770" evidence="1">
    <location>
        <begin position="50"/>
        <end position="174"/>
    </location>
</feature>
<accession>A0A7C8UWX0</accession>
<dbReference type="AlphaFoldDB" id="A0A7C8UWX0"/>
<dbReference type="InterPro" id="IPR056672">
    <property type="entry name" value="DUF7770"/>
</dbReference>
<evidence type="ECO:0000313" key="3">
    <source>
        <dbReference type="Proteomes" id="UP000472727"/>
    </source>
</evidence>
<protein>
    <recommendedName>
        <fullName evidence="1">DUF7770 domain-containing protein</fullName>
    </recommendedName>
</protein>
<sequence>MVERLHLNEYAPYTDIVSTDTLDVKQLSPDSKDESVTMIWLVAEAPNPGEFVNHWKFFFELPPKQQTVRFIHVNMTLDRRHNQNEVIGVLKARTVDYAAPDSGVHRLSFDMQLNATGGDLLRLLLERGRDKYLFTASGEGCRFWCQTVLRDLLEGRFILKKDVDQASTDLGFLLAPEDGLGAPSGRGNFTSETGGP</sequence>
<reference evidence="2 3" key="1">
    <citation type="submission" date="2019-06" db="EMBL/GenBank/DDBJ databases">
        <authorList>
            <person name="Palmer J.M."/>
        </authorList>
    </citation>
    <scope>NUCLEOTIDE SEQUENCE [LARGE SCALE GENOMIC DNA]</scope>
    <source>
        <strain evidence="2 3">TWF106</strain>
    </source>
</reference>
<dbReference type="Pfam" id="PF24968">
    <property type="entry name" value="DUF7770"/>
    <property type="match status" value="1"/>
</dbReference>
<comment type="caution">
    <text evidence="2">The sequence shown here is derived from an EMBL/GenBank/DDBJ whole genome shotgun (WGS) entry which is preliminary data.</text>
</comment>
<evidence type="ECO:0000259" key="1">
    <source>
        <dbReference type="Pfam" id="PF24968"/>
    </source>
</evidence>
<proteinExistence type="predicted"/>
<dbReference type="EMBL" id="WIWS01000031">
    <property type="protein sequence ID" value="KAF3220936.1"/>
    <property type="molecule type" value="Genomic_DNA"/>
</dbReference>
<evidence type="ECO:0000313" key="2">
    <source>
        <dbReference type="EMBL" id="KAF3220936.1"/>
    </source>
</evidence>
<gene>
    <name evidence="2" type="ORF">TWF106_006533</name>
</gene>
<dbReference type="Proteomes" id="UP000472727">
    <property type="component" value="Unassembled WGS sequence"/>
</dbReference>